<comment type="caution">
    <text evidence="2">The sequence shown here is derived from an EMBL/GenBank/DDBJ whole genome shotgun (WGS) entry which is preliminary data.</text>
</comment>
<feature type="chain" id="PRO_5045293728" evidence="1">
    <location>
        <begin position="20"/>
        <end position="117"/>
    </location>
</feature>
<dbReference type="EMBL" id="JAUHLI010000016">
    <property type="protein sequence ID" value="MEE2002741.1"/>
    <property type="molecule type" value="Genomic_DNA"/>
</dbReference>
<protein>
    <submittedName>
        <fullName evidence="2">DUF3718 domain-containing protein</fullName>
    </submittedName>
</protein>
<sequence>MKKVLFALTPLLLTGMALADPQVEMVCSMVQQDDRNQMRRYLSDNRLNLRNIYDGIRCNNDTLLQFAMRNESFEIGSFIVKQMRSGSLEQAGYIEWANNNGLGHSPLVNEIRTRIGQ</sequence>
<keyword evidence="3" id="KW-1185">Reference proteome</keyword>
<evidence type="ECO:0000313" key="2">
    <source>
        <dbReference type="EMBL" id="MEE2002741.1"/>
    </source>
</evidence>
<accession>A0ABU7J875</accession>
<feature type="signal peptide" evidence="1">
    <location>
        <begin position="1"/>
        <end position="19"/>
    </location>
</feature>
<dbReference type="InterPro" id="IPR022193">
    <property type="entry name" value="DUF3718"/>
</dbReference>
<reference evidence="2 3" key="1">
    <citation type="submission" date="2023-07" db="EMBL/GenBank/DDBJ databases">
        <title>Alkalimonas sp., MEB108 novel, alkaliphilic bacterium isolated from Lonar Lake, India.</title>
        <authorList>
            <person name="Joshi A."/>
            <person name="Thite S."/>
        </authorList>
    </citation>
    <scope>NUCLEOTIDE SEQUENCE [LARGE SCALE GENOMIC DNA]</scope>
    <source>
        <strain evidence="2 3">MEB108</strain>
    </source>
</reference>
<proteinExistence type="predicted"/>
<gene>
    <name evidence="2" type="ORF">QWY20_14875</name>
</gene>
<evidence type="ECO:0000313" key="3">
    <source>
        <dbReference type="Proteomes" id="UP001336314"/>
    </source>
</evidence>
<name>A0ABU7J875_9GAMM</name>
<dbReference type="RefSeq" id="WP_330129788.1">
    <property type="nucleotide sequence ID" value="NZ_JAUHLI010000016.1"/>
</dbReference>
<evidence type="ECO:0000256" key="1">
    <source>
        <dbReference type="SAM" id="SignalP"/>
    </source>
</evidence>
<dbReference type="Pfam" id="PF12514">
    <property type="entry name" value="DUF3718"/>
    <property type="match status" value="1"/>
</dbReference>
<dbReference type="Proteomes" id="UP001336314">
    <property type="component" value="Unassembled WGS sequence"/>
</dbReference>
<keyword evidence="1" id="KW-0732">Signal</keyword>
<organism evidence="2 3">
    <name type="scientific">Alkalimonas cellulosilytica</name>
    <dbReference type="NCBI Taxonomy" id="3058395"/>
    <lineage>
        <taxon>Bacteria</taxon>
        <taxon>Pseudomonadati</taxon>
        <taxon>Pseudomonadota</taxon>
        <taxon>Gammaproteobacteria</taxon>
        <taxon>Alkalimonas</taxon>
    </lineage>
</organism>